<comment type="subcellular location">
    <subcellularLocation>
        <location evidence="2">Cytoplasm</location>
    </subcellularLocation>
</comment>
<accession>A0ABU0AVL7</accession>
<dbReference type="InterPro" id="IPR043519">
    <property type="entry name" value="NT_sf"/>
</dbReference>
<reference evidence="3 4" key="1">
    <citation type="submission" date="2023-07" db="EMBL/GenBank/DDBJ databases">
        <title>Genomic Encyclopedia of Type Strains, Phase IV (KMG-IV): sequencing the most valuable type-strain genomes for metagenomic binning, comparative biology and taxonomic classification.</title>
        <authorList>
            <person name="Goeker M."/>
        </authorList>
    </citation>
    <scope>NUCLEOTIDE SEQUENCE [LARGE SCALE GENOMIC DNA]</scope>
    <source>
        <strain evidence="3 4">DSM 22616</strain>
    </source>
</reference>
<organism evidence="3 4">
    <name type="scientific">Peptoniphilus koenoeneniae</name>
    <dbReference type="NCBI Taxonomy" id="507751"/>
    <lineage>
        <taxon>Bacteria</taxon>
        <taxon>Bacillati</taxon>
        <taxon>Bacillota</taxon>
        <taxon>Tissierellia</taxon>
        <taxon>Tissierellales</taxon>
        <taxon>Peptoniphilaceae</taxon>
        <taxon>Peptoniphilus</taxon>
    </lineage>
</organism>
<comment type="subunit">
    <text evidence="2">Interacts with ribosomal protein uL14 (rplN).</text>
</comment>
<gene>
    <name evidence="2" type="primary">rsfS</name>
    <name evidence="3" type="ORF">J2S72_000872</name>
</gene>
<comment type="similarity">
    <text evidence="1 2">Belongs to the Iojap/RsfS family.</text>
</comment>
<dbReference type="PANTHER" id="PTHR21043">
    <property type="entry name" value="IOJAP SUPERFAMILY ORTHOLOG"/>
    <property type="match status" value="1"/>
</dbReference>
<dbReference type="Gene3D" id="3.30.460.10">
    <property type="entry name" value="Beta Polymerase, domain 2"/>
    <property type="match status" value="1"/>
</dbReference>
<comment type="caution">
    <text evidence="3">The sequence shown here is derived from an EMBL/GenBank/DDBJ whole genome shotgun (WGS) entry which is preliminary data.</text>
</comment>
<dbReference type="RefSeq" id="WP_023056173.1">
    <property type="nucleotide sequence ID" value="NZ_JAUSTN010000004.1"/>
</dbReference>
<dbReference type="SUPFAM" id="SSF81301">
    <property type="entry name" value="Nucleotidyltransferase"/>
    <property type="match status" value="1"/>
</dbReference>
<name>A0ABU0AVL7_9FIRM</name>
<comment type="function">
    <text evidence="2">Functions as a ribosomal silencing factor. Interacts with ribosomal protein uL14 (rplN), blocking formation of intersubunit bridge B8. Prevents association of the 30S and 50S ribosomal subunits and the formation of functional ribosomes, thus repressing translation.</text>
</comment>
<dbReference type="HAMAP" id="MF_01477">
    <property type="entry name" value="Iojap_RsfS"/>
    <property type="match status" value="1"/>
</dbReference>
<dbReference type="EMBL" id="JAUSTN010000004">
    <property type="protein sequence ID" value="MDQ0274851.1"/>
    <property type="molecule type" value="Genomic_DNA"/>
</dbReference>
<keyword evidence="2" id="KW-0678">Repressor</keyword>
<keyword evidence="2" id="KW-0810">Translation regulation</keyword>
<sequence length="119" mass="13974">MDVKEKLKIITDSCEEKKGINIKVLDIKNLSSIADYFVIVSGNSSAQVKSLADEIEEKMSENGYDTDNQEGRNSMRWILLDYGDIIVHVFHRDEREYYNLERLWENGEIKKNQEENNER</sequence>
<keyword evidence="2" id="KW-0963">Cytoplasm</keyword>
<evidence type="ECO:0000313" key="3">
    <source>
        <dbReference type="EMBL" id="MDQ0274851.1"/>
    </source>
</evidence>
<dbReference type="Proteomes" id="UP001236559">
    <property type="component" value="Unassembled WGS sequence"/>
</dbReference>
<keyword evidence="4" id="KW-1185">Reference proteome</keyword>
<dbReference type="PANTHER" id="PTHR21043:SF0">
    <property type="entry name" value="MITOCHONDRIAL ASSEMBLY OF RIBOSOMAL LARGE SUBUNIT PROTEIN 1"/>
    <property type="match status" value="1"/>
</dbReference>
<evidence type="ECO:0000313" key="4">
    <source>
        <dbReference type="Proteomes" id="UP001236559"/>
    </source>
</evidence>
<dbReference type="NCBIfam" id="TIGR00090">
    <property type="entry name" value="rsfS_iojap_ybeB"/>
    <property type="match status" value="1"/>
</dbReference>
<evidence type="ECO:0000256" key="2">
    <source>
        <dbReference type="HAMAP-Rule" id="MF_01477"/>
    </source>
</evidence>
<protein>
    <recommendedName>
        <fullName evidence="2">Ribosomal silencing factor RsfS</fullName>
    </recommendedName>
</protein>
<dbReference type="Pfam" id="PF02410">
    <property type="entry name" value="RsfS"/>
    <property type="match status" value="1"/>
</dbReference>
<dbReference type="InterPro" id="IPR004394">
    <property type="entry name" value="Iojap/RsfS/C7orf30"/>
</dbReference>
<proteinExistence type="inferred from homology"/>
<evidence type="ECO:0000256" key="1">
    <source>
        <dbReference type="ARBA" id="ARBA00010574"/>
    </source>
</evidence>